<organism evidence="2 3">
    <name type="scientific">Candidatus Methanoperedens nitratireducens</name>
    <dbReference type="NCBI Taxonomy" id="1392998"/>
    <lineage>
        <taxon>Archaea</taxon>
        <taxon>Methanobacteriati</taxon>
        <taxon>Methanobacteriota</taxon>
        <taxon>Stenosarchaea group</taxon>
        <taxon>Methanomicrobia</taxon>
        <taxon>Methanosarcinales</taxon>
        <taxon>ANME-2 cluster</taxon>
        <taxon>Candidatus Methanoperedentaceae</taxon>
        <taxon>Candidatus Methanoperedens</taxon>
    </lineage>
</organism>
<dbReference type="InterPro" id="IPR002846">
    <property type="entry name" value="NRD"/>
</dbReference>
<dbReference type="PANTHER" id="PTHR41964">
    <property type="entry name" value="GLOBAL NITROGEN REGULATOR NRPR"/>
    <property type="match status" value="1"/>
</dbReference>
<evidence type="ECO:0000259" key="1">
    <source>
        <dbReference type="Pfam" id="PF01995"/>
    </source>
</evidence>
<dbReference type="InterPro" id="IPR036984">
    <property type="entry name" value="NrpR_dom_sf"/>
</dbReference>
<dbReference type="Pfam" id="PF01995">
    <property type="entry name" value="NRD1_2"/>
    <property type="match status" value="1"/>
</dbReference>
<dbReference type="Proteomes" id="UP000218615">
    <property type="component" value="Unassembled WGS sequence"/>
</dbReference>
<accession>A0A284VK53</accession>
<sequence length="104" mass="10961">MTRVMDAVNTGTGKLLANLREIPASALPEADKVLRAITESRIGGITEIGKPGKPVLDAPVDNGKVGVVVYAGVNAMAAVEETGIKVKTYPISTIVDFKELKKLE</sequence>
<dbReference type="Gene3D" id="3.30.70.1360">
    <property type="entry name" value="mj0159-like"/>
    <property type="match status" value="1"/>
</dbReference>
<dbReference type="InterPro" id="IPR038982">
    <property type="entry name" value="NrpR"/>
</dbReference>
<name>A0A284VK53_9EURY</name>
<dbReference type="PANTHER" id="PTHR41964:SF1">
    <property type="entry name" value="GLOBAL NITROGEN REGULATOR NRPR"/>
    <property type="match status" value="1"/>
</dbReference>
<gene>
    <name evidence="2" type="ORF">MNV_1260014</name>
</gene>
<evidence type="ECO:0000313" key="3">
    <source>
        <dbReference type="Proteomes" id="UP000218615"/>
    </source>
</evidence>
<dbReference type="EMBL" id="FZMP01000031">
    <property type="protein sequence ID" value="SNQ59666.1"/>
    <property type="molecule type" value="Genomic_DNA"/>
</dbReference>
<dbReference type="AlphaFoldDB" id="A0A284VK53"/>
<feature type="domain" description="NrpR regulatory" evidence="1">
    <location>
        <begin position="1"/>
        <end position="102"/>
    </location>
</feature>
<keyword evidence="3" id="KW-1185">Reference proteome</keyword>
<protein>
    <recommendedName>
        <fullName evidence="1">NrpR regulatory domain-containing protein</fullName>
    </recommendedName>
</protein>
<proteinExistence type="predicted"/>
<evidence type="ECO:0000313" key="2">
    <source>
        <dbReference type="EMBL" id="SNQ59666.1"/>
    </source>
</evidence>
<reference evidence="3" key="1">
    <citation type="submission" date="2017-06" db="EMBL/GenBank/DDBJ databases">
        <authorList>
            <person name="Cremers G."/>
        </authorList>
    </citation>
    <scope>NUCLEOTIDE SEQUENCE [LARGE SCALE GENOMIC DNA]</scope>
</reference>